<comment type="caution">
    <text evidence="1">The sequence shown here is derived from an EMBL/GenBank/DDBJ whole genome shotgun (WGS) entry which is preliminary data.</text>
</comment>
<dbReference type="EMBL" id="JAMQKC010000016">
    <property type="protein sequence ID" value="MDC3417918.1"/>
    <property type="molecule type" value="Genomic_DNA"/>
</dbReference>
<dbReference type="Gene3D" id="3.90.79.10">
    <property type="entry name" value="Nucleoside Triphosphate Pyrophosphohydrolase"/>
    <property type="match status" value="1"/>
</dbReference>
<organism evidence="1 2">
    <name type="scientific">Aquibacillus salsiterrae</name>
    <dbReference type="NCBI Taxonomy" id="2950439"/>
    <lineage>
        <taxon>Bacteria</taxon>
        <taxon>Bacillati</taxon>
        <taxon>Bacillota</taxon>
        <taxon>Bacilli</taxon>
        <taxon>Bacillales</taxon>
        <taxon>Bacillaceae</taxon>
        <taxon>Aquibacillus</taxon>
    </lineage>
</organism>
<sequence>MIEQLDIFDHNKKHIGKANREDAHRLGLWHQTFQCWIVIKEQEQV</sequence>
<gene>
    <name evidence="1" type="ORF">NC799_13540</name>
</gene>
<accession>A0A9X3WFW6</accession>
<protein>
    <submittedName>
        <fullName evidence="1">Uncharacterized protein</fullName>
    </submittedName>
</protein>
<reference evidence="1" key="1">
    <citation type="submission" date="2022-06" db="EMBL/GenBank/DDBJ databases">
        <title>Aquibacillus sp. a new bacterium isolated from soil saline samples.</title>
        <authorList>
            <person name="Galisteo C."/>
            <person name="De La Haba R."/>
            <person name="Sanchez-Porro C."/>
            <person name="Ventosa A."/>
        </authorList>
    </citation>
    <scope>NUCLEOTIDE SEQUENCE</scope>
    <source>
        <strain evidence="1">3ASR75-54</strain>
    </source>
</reference>
<dbReference type="Proteomes" id="UP001145069">
    <property type="component" value="Unassembled WGS sequence"/>
</dbReference>
<evidence type="ECO:0000313" key="2">
    <source>
        <dbReference type="Proteomes" id="UP001145069"/>
    </source>
</evidence>
<evidence type="ECO:0000313" key="1">
    <source>
        <dbReference type="EMBL" id="MDC3417918.1"/>
    </source>
</evidence>
<dbReference type="RefSeq" id="WP_272446982.1">
    <property type="nucleotide sequence ID" value="NZ_JAMQKC010000016.1"/>
</dbReference>
<name>A0A9X3WFW6_9BACI</name>
<dbReference type="AlphaFoldDB" id="A0A9X3WFW6"/>
<proteinExistence type="predicted"/>
<keyword evidence="2" id="KW-1185">Reference proteome</keyword>